<evidence type="ECO:0000256" key="3">
    <source>
        <dbReference type="ARBA" id="ARBA00023125"/>
    </source>
</evidence>
<name>A0ABV8JAY8_9BACL</name>
<dbReference type="Pfam" id="PF03466">
    <property type="entry name" value="LysR_substrate"/>
    <property type="match status" value="1"/>
</dbReference>
<evidence type="ECO:0000259" key="5">
    <source>
        <dbReference type="PROSITE" id="PS50931"/>
    </source>
</evidence>
<dbReference type="EMBL" id="JBHSAP010000007">
    <property type="protein sequence ID" value="MFC4076052.1"/>
    <property type="molecule type" value="Genomic_DNA"/>
</dbReference>
<keyword evidence="3" id="KW-0238">DNA-binding</keyword>
<dbReference type="PRINTS" id="PR00039">
    <property type="entry name" value="HTHLYSR"/>
</dbReference>
<dbReference type="PROSITE" id="PS50931">
    <property type="entry name" value="HTH_LYSR"/>
    <property type="match status" value="1"/>
</dbReference>
<sequence length="312" mass="35524">MDLRHLKAFKAIVDLGGFRKAAEHLGYAQSTITSHIQLLEEELGSPLFDRLGRKTILTETGRRFMPYAVQFLQLYQKVKEVPGNEDFPTGTLTIAAPESLTVYRLPPIIHDYKQRYPQVEIVLKPSPNRESLNGLRTGDIDLVFLLDKEWTEPDLVINKLANEPMMVITSPAYHARELSAETLPDLVEETLLYYTEQGCSYRMLFERYLQENRVFPKTSVESWSVEAIKQCVMCGLGISLLPYIVVKSDIEEGKLVGVPWKERHSVATLMAYHKERWLSPALQAFVKMVKQHSVWNDNLVGVEGASLPFIAT</sequence>
<dbReference type="InterPro" id="IPR000847">
    <property type="entry name" value="LysR_HTH_N"/>
</dbReference>
<evidence type="ECO:0000256" key="4">
    <source>
        <dbReference type="ARBA" id="ARBA00023163"/>
    </source>
</evidence>
<evidence type="ECO:0000256" key="2">
    <source>
        <dbReference type="ARBA" id="ARBA00023015"/>
    </source>
</evidence>
<proteinExistence type="inferred from homology"/>
<dbReference type="CDD" id="cd05466">
    <property type="entry name" value="PBP2_LTTR_substrate"/>
    <property type="match status" value="1"/>
</dbReference>
<dbReference type="SUPFAM" id="SSF46785">
    <property type="entry name" value="Winged helix' DNA-binding domain"/>
    <property type="match status" value="1"/>
</dbReference>
<gene>
    <name evidence="6" type="ORF">ACFOUO_04435</name>
</gene>
<comment type="caution">
    <text evidence="6">The sequence shown here is derived from an EMBL/GenBank/DDBJ whole genome shotgun (WGS) entry which is preliminary data.</text>
</comment>
<keyword evidence="4" id="KW-0804">Transcription</keyword>
<dbReference type="Gene3D" id="1.10.10.10">
    <property type="entry name" value="Winged helix-like DNA-binding domain superfamily/Winged helix DNA-binding domain"/>
    <property type="match status" value="1"/>
</dbReference>
<dbReference type="PANTHER" id="PTHR30126:SF100">
    <property type="entry name" value="LYSR-FAMILY TRANSCRIPTIONAL REGULATOR"/>
    <property type="match status" value="1"/>
</dbReference>
<dbReference type="InterPro" id="IPR036388">
    <property type="entry name" value="WH-like_DNA-bd_sf"/>
</dbReference>
<dbReference type="RefSeq" id="WP_380702545.1">
    <property type="nucleotide sequence ID" value="NZ_JBHSAP010000007.1"/>
</dbReference>
<evidence type="ECO:0000313" key="6">
    <source>
        <dbReference type="EMBL" id="MFC4076052.1"/>
    </source>
</evidence>
<comment type="similarity">
    <text evidence="1">Belongs to the LysR transcriptional regulatory family.</text>
</comment>
<protein>
    <submittedName>
        <fullName evidence="6">LysR family transcriptional regulator</fullName>
    </submittedName>
</protein>
<dbReference type="Pfam" id="PF00126">
    <property type="entry name" value="HTH_1"/>
    <property type="match status" value="1"/>
</dbReference>
<dbReference type="InterPro" id="IPR005119">
    <property type="entry name" value="LysR_subst-bd"/>
</dbReference>
<evidence type="ECO:0000256" key="1">
    <source>
        <dbReference type="ARBA" id="ARBA00009437"/>
    </source>
</evidence>
<dbReference type="SUPFAM" id="SSF53850">
    <property type="entry name" value="Periplasmic binding protein-like II"/>
    <property type="match status" value="1"/>
</dbReference>
<feature type="domain" description="HTH lysR-type" evidence="5">
    <location>
        <begin position="1"/>
        <end position="58"/>
    </location>
</feature>
<dbReference type="Gene3D" id="3.40.190.290">
    <property type="match status" value="1"/>
</dbReference>
<dbReference type="Proteomes" id="UP001595843">
    <property type="component" value="Unassembled WGS sequence"/>
</dbReference>
<evidence type="ECO:0000313" key="7">
    <source>
        <dbReference type="Proteomes" id="UP001595843"/>
    </source>
</evidence>
<dbReference type="InterPro" id="IPR036390">
    <property type="entry name" value="WH_DNA-bd_sf"/>
</dbReference>
<keyword evidence="7" id="KW-1185">Reference proteome</keyword>
<dbReference type="PANTHER" id="PTHR30126">
    <property type="entry name" value="HTH-TYPE TRANSCRIPTIONAL REGULATOR"/>
    <property type="match status" value="1"/>
</dbReference>
<accession>A0ABV8JAY8</accession>
<keyword evidence="2" id="KW-0805">Transcription regulation</keyword>
<reference evidence="7" key="1">
    <citation type="journal article" date="2019" name="Int. J. Syst. Evol. Microbiol.">
        <title>The Global Catalogue of Microorganisms (GCM) 10K type strain sequencing project: providing services to taxonomists for standard genome sequencing and annotation.</title>
        <authorList>
            <consortium name="The Broad Institute Genomics Platform"/>
            <consortium name="The Broad Institute Genome Sequencing Center for Infectious Disease"/>
            <person name="Wu L."/>
            <person name="Ma J."/>
        </authorList>
    </citation>
    <scope>NUCLEOTIDE SEQUENCE [LARGE SCALE GENOMIC DNA]</scope>
    <source>
        <strain evidence="7">IBRC-M 10813</strain>
    </source>
</reference>
<organism evidence="6 7">
    <name type="scientific">Salinithrix halophila</name>
    <dbReference type="NCBI Taxonomy" id="1485204"/>
    <lineage>
        <taxon>Bacteria</taxon>
        <taxon>Bacillati</taxon>
        <taxon>Bacillota</taxon>
        <taxon>Bacilli</taxon>
        <taxon>Bacillales</taxon>
        <taxon>Thermoactinomycetaceae</taxon>
        <taxon>Salinithrix</taxon>
    </lineage>
</organism>